<gene>
    <name evidence="4" type="ORF">SAMN04489732_108135</name>
</gene>
<evidence type="ECO:0000256" key="2">
    <source>
        <dbReference type="ARBA" id="ARBA00023136"/>
    </source>
</evidence>
<feature type="signal peptide" evidence="3">
    <location>
        <begin position="1"/>
        <end position="40"/>
    </location>
</feature>
<name>A0A1H8XN26_9PSEU</name>
<reference evidence="5" key="1">
    <citation type="submission" date="2016-10" db="EMBL/GenBank/DDBJ databases">
        <authorList>
            <person name="Varghese N."/>
            <person name="Submissions S."/>
        </authorList>
    </citation>
    <scope>NUCLEOTIDE SEQUENCE [LARGE SCALE GENOMIC DNA]</scope>
    <source>
        <strain evidence="5">DSM 44993</strain>
    </source>
</reference>
<dbReference type="RefSeq" id="WP_091618348.1">
    <property type="nucleotide sequence ID" value="NZ_FOEF01000008.1"/>
</dbReference>
<accession>A0A1H8XN26</accession>
<protein>
    <recommendedName>
        <fullName evidence="6">Mce-associated membrane protein</fullName>
    </recommendedName>
</protein>
<dbReference type="PANTHER" id="PTHR37042">
    <property type="entry name" value="OUTER MEMBRANE PROTEIN RV1973"/>
    <property type="match status" value="1"/>
</dbReference>
<evidence type="ECO:0000313" key="5">
    <source>
        <dbReference type="Proteomes" id="UP000198582"/>
    </source>
</evidence>
<dbReference type="PANTHER" id="PTHR37042:SF4">
    <property type="entry name" value="OUTER MEMBRANE PROTEIN RV1973"/>
    <property type="match status" value="1"/>
</dbReference>
<proteinExistence type="predicted"/>
<keyword evidence="3" id="KW-0732">Signal</keyword>
<dbReference type="AlphaFoldDB" id="A0A1H8XN26"/>
<dbReference type="GO" id="GO:0016020">
    <property type="term" value="C:membrane"/>
    <property type="evidence" value="ECO:0007669"/>
    <property type="project" value="UniProtKB-SubCell"/>
</dbReference>
<sequence length="320" mass="32764">MTQPTDGRCPRPHPNPRPAKAVATLAAALALAGCSGPANGSANTLAPPPAPANLAYVDTAATTAAADGVKKAVETVFSYDSTQAAAVAQNEQQYLTDAARTAFDQTFAQVKTTPVQTQTKVLDSGVLDLTRSSAKVLVIAGQQSSGQNGQKNSATAIMLLTAKPVGGRWQLSQIEVSPKAAADPASGLPGTPAGTRDQVLTAAHKAAAILLTVDAKNADALFDSYESVAADPLLTQFRQTRAHTVDSMKQSGAKASLDPQSVAALSSLSADGTKAEVLLGGIVNSQQQGGEQQRQIPARLTMVKQGAAWKVSGLNTVTQG</sequence>
<evidence type="ECO:0000313" key="4">
    <source>
        <dbReference type="EMBL" id="SEP41380.1"/>
    </source>
</evidence>
<dbReference type="STRING" id="394193.SAMN04489732_108135"/>
<comment type="subcellular location">
    <subcellularLocation>
        <location evidence="1">Membrane</location>
    </subcellularLocation>
</comment>
<dbReference type="OrthoDB" id="3609948at2"/>
<dbReference type="EMBL" id="FOEF01000008">
    <property type="protein sequence ID" value="SEP41380.1"/>
    <property type="molecule type" value="Genomic_DNA"/>
</dbReference>
<dbReference type="Proteomes" id="UP000198582">
    <property type="component" value="Unassembled WGS sequence"/>
</dbReference>
<evidence type="ECO:0000256" key="1">
    <source>
        <dbReference type="ARBA" id="ARBA00004370"/>
    </source>
</evidence>
<keyword evidence="5" id="KW-1185">Reference proteome</keyword>
<feature type="chain" id="PRO_5011617203" description="Mce-associated membrane protein" evidence="3">
    <location>
        <begin position="41"/>
        <end position="320"/>
    </location>
</feature>
<evidence type="ECO:0000256" key="3">
    <source>
        <dbReference type="SAM" id="SignalP"/>
    </source>
</evidence>
<evidence type="ECO:0008006" key="6">
    <source>
        <dbReference type="Google" id="ProtNLM"/>
    </source>
</evidence>
<organism evidence="4 5">
    <name type="scientific">Amycolatopsis saalfeldensis</name>
    <dbReference type="NCBI Taxonomy" id="394193"/>
    <lineage>
        <taxon>Bacteria</taxon>
        <taxon>Bacillati</taxon>
        <taxon>Actinomycetota</taxon>
        <taxon>Actinomycetes</taxon>
        <taxon>Pseudonocardiales</taxon>
        <taxon>Pseudonocardiaceae</taxon>
        <taxon>Amycolatopsis</taxon>
    </lineage>
</organism>
<keyword evidence="2" id="KW-0472">Membrane</keyword>